<organism evidence="2 3">
    <name type="scientific">Saponaria officinalis</name>
    <name type="common">Common soapwort</name>
    <name type="synonym">Lychnis saponaria</name>
    <dbReference type="NCBI Taxonomy" id="3572"/>
    <lineage>
        <taxon>Eukaryota</taxon>
        <taxon>Viridiplantae</taxon>
        <taxon>Streptophyta</taxon>
        <taxon>Embryophyta</taxon>
        <taxon>Tracheophyta</taxon>
        <taxon>Spermatophyta</taxon>
        <taxon>Magnoliopsida</taxon>
        <taxon>eudicotyledons</taxon>
        <taxon>Gunneridae</taxon>
        <taxon>Pentapetalae</taxon>
        <taxon>Caryophyllales</taxon>
        <taxon>Caryophyllaceae</taxon>
        <taxon>Caryophylleae</taxon>
        <taxon>Saponaria</taxon>
    </lineage>
</organism>
<evidence type="ECO:0000256" key="1">
    <source>
        <dbReference type="SAM" id="SignalP"/>
    </source>
</evidence>
<sequence>MKITNPTLTSILLSFHLFTRLSPLTTQYNGGCSDQRTTFASWQILSPPELIFPRRQLRTNNHRNKGGLSDQRSNVNFVGSNFPGGSGAVGDSINVGTNLWMNIY</sequence>
<name>A0AAW1JNG3_SAPOF</name>
<gene>
    <name evidence="2" type="ORF">RND81_07G038100</name>
</gene>
<comment type="caution">
    <text evidence="2">The sequence shown here is derived from an EMBL/GenBank/DDBJ whole genome shotgun (WGS) entry which is preliminary data.</text>
</comment>
<proteinExistence type="predicted"/>
<dbReference type="AlphaFoldDB" id="A0AAW1JNG3"/>
<evidence type="ECO:0000313" key="2">
    <source>
        <dbReference type="EMBL" id="KAK9705170.1"/>
    </source>
</evidence>
<reference evidence="2" key="1">
    <citation type="submission" date="2024-03" db="EMBL/GenBank/DDBJ databases">
        <title>WGS assembly of Saponaria officinalis var. Norfolk2.</title>
        <authorList>
            <person name="Jenkins J."/>
            <person name="Shu S."/>
            <person name="Grimwood J."/>
            <person name="Barry K."/>
            <person name="Goodstein D."/>
            <person name="Schmutz J."/>
            <person name="Leebens-Mack J."/>
            <person name="Osbourn A."/>
        </authorList>
    </citation>
    <scope>NUCLEOTIDE SEQUENCE [LARGE SCALE GENOMIC DNA]</scope>
    <source>
        <strain evidence="2">JIC</strain>
    </source>
</reference>
<feature type="chain" id="PRO_5043855937" evidence="1">
    <location>
        <begin position="24"/>
        <end position="104"/>
    </location>
</feature>
<accession>A0AAW1JNG3</accession>
<keyword evidence="3" id="KW-1185">Reference proteome</keyword>
<feature type="signal peptide" evidence="1">
    <location>
        <begin position="1"/>
        <end position="23"/>
    </location>
</feature>
<dbReference type="EMBL" id="JBDFQZ010000007">
    <property type="protein sequence ID" value="KAK9705170.1"/>
    <property type="molecule type" value="Genomic_DNA"/>
</dbReference>
<keyword evidence="1" id="KW-0732">Signal</keyword>
<protein>
    <submittedName>
        <fullName evidence="2">Uncharacterized protein</fullName>
    </submittedName>
</protein>
<evidence type="ECO:0000313" key="3">
    <source>
        <dbReference type="Proteomes" id="UP001443914"/>
    </source>
</evidence>
<dbReference type="Proteomes" id="UP001443914">
    <property type="component" value="Unassembled WGS sequence"/>
</dbReference>